<reference evidence="1" key="1">
    <citation type="journal article" date="2014" name="Nat. Commun.">
        <title>The tobacco genome sequence and its comparison with those of tomato and potato.</title>
        <authorList>
            <person name="Sierro N."/>
            <person name="Battey J.N."/>
            <person name="Ouadi S."/>
            <person name="Bakaher N."/>
            <person name="Bovet L."/>
            <person name="Willig A."/>
            <person name="Goepfert S."/>
            <person name="Peitsch M.C."/>
            <person name="Ivanov N.V."/>
        </authorList>
    </citation>
    <scope>NUCLEOTIDE SEQUENCE [LARGE SCALE GENOMIC DNA]</scope>
</reference>
<evidence type="ECO:0000313" key="1">
    <source>
        <dbReference type="Proteomes" id="UP000790787"/>
    </source>
</evidence>
<gene>
    <name evidence="2" type="primary">LOC142164065</name>
</gene>
<protein>
    <submittedName>
        <fullName evidence="2">Uncharacterized protein LOC142164065</fullName>
    </submittedName>
</protein>
<name>A0AC58RX76_TOBAC</name>
<keyword evidence="1" id="KW-1185">Reference proteome</keyword>
<accession>A0AC58RX76</accession>
<evidence type="ECO:0000313" key="2">
    <source>
        <dbReference type="RefSeq" id="XP_075077337.1"/>
    </source>
</evidence>
<dbReference type="Proteomes" id="UP000790787">
    <property type="component" value="Chromosome 9"/>
</dbReference>
<proteinExistence type="predicted"/>
<sequence>MVNARKIDRYKRILGYQSCFSNCANKIWIFWSSDYVIEILEDREQHVLLRISNSVGTQPFYISAVYAKCDETLRCRLWEEFRDVASWVNGPWGVVGDFNVVSCEEEKKGGRPFRVEDNLDFLACLSHCRLQDAGYCGSQFTWSDNRDPPNTIWERQAFGDIYEEPKRLEALIRSLEEAMISDLSPECRMNLSKARAEFTRFLKLQDSILRQKARVKWLIEGDDNTSFFHVIIKDRRKKLNIQRIRDDNDNLMEGTKDVAGVAVRFFQQLFGAEITIEDLTVLDVVKRTVTEEDNAFLTEIPTI</sequence>
<reference evidence="2" key="2">
    <citation type="submission" date="2025-08" db="UniProtKB">
        <authorList>
            <consortium name="RefSeq"/>
        </authorList>
    </citation>
    <scope>IDENTIFICATION</scope>
    <source>
        <tissue evidence="2">Leaf</tissue>
    </source>
</reference>
<organism evidence="1 2">
    <name type="scientific">Nicotiana tabacum</name>
    <name type="common">Common tobacco</name>
    <dbReference type="NCBI Taxonomy" id="4097"/>
    <lineage>
        <taxon>Eukaryota</taxon>
        <taxon>Viridiplantae</taxon>
        <taxon>Streptophyta</taxon>
        <taxon>Embryophyta</taxon>
        <taxon>Tracheophyta</taxon>
        <taxon>Spermatophyta</taxon>
        <taxon>Magnoliopsida</taxon>
        <taxon>eudicotyledons</taxon>
        <taxon>Gunneridae</taxon>
        <taxon>Pentapetalae</taxon>
        <taxon>asterids</taxon>
        <taxon>lamiids</taxon>
        <taxon>Solanales</taxon>
        <taxon>Solanaceae</taxon>
        <taxon>Nicotianoideae</taxon>
        <taxon>Nicotianeae</taxon>
        <taxon>Nicotiana</taxon>
    </lineage>
</organism>
<dbReference type="RefSeq" id="XP_075077337.1">
    <property type="nucleotide sequence ID" value="XM_075221236.1"/>
</dbReference>